<gene>
    <name evidence="10" type="ORF">LAZ67_17001767</name>
    <name evidence="11" type="ORF">LAZ67_17001768</name>
</gene>
<dbReference type="InterPro" id="IPR018501">
    <property type="entry name" value="DDT_dom"/>
</dbReference>
<dbReference type="Pfam" id="PF00628">
    <property type="entry name" value="PHD"/>
    <property type="match status" value="1"/>
</dbReference>
<evidence type="ECO:0000256" key="4">
    <source>
        <dbReference type="ARBA" id="ARBA00022833"/>
    </source>
</evidence>
<name>A0ABY6LEZ7_9ARAC</name>
<dbReference type="PANTHER" id="PTHR45975:SF2">
    <property type="entry name" value="NUCLEOSOME-REMODELING FACTOR SUBUNIT BPTF"/>
    <property type="match status" value="1"/>
</dbReference>
<dbReference type="SUPFAM" id="SSF57903">
    <property type="entry name" value="FYVE/PHD zinc finger"/>
    <property type="match status" value="1"/>
</dbReference>
<feature type="compositionally biased region" description="Basic residues" evidence="7">
    <location>
        <begin position="57"/>
        <end position="67"/>
    </location>
</feature>
<evidence type="ECO:0000313" key="10">
    <source>
        <dbReference type="EMBL" id="UYV79248.1"/>
    </source>
</evidence>
<evidence type="ECO:0000259" key="9">
    <source>
        <dbReference type="PROSITE" id="PS50827"/>
    </source>
</evidence>
<evidence type="ECO:0000256" key="2">
    <source>
        <dbReference type="ARBA" id="ARBA00022723"/>
    </source>
</evidence>
<evidence type="ECO:0000256" key="3">
    <source>
        <dbReference type="ARBA" id="ARBA00022771"/>
    </source>
</evidence>
<sequence length="412" mass="47254">MSGRGRRGRGRPPKRPNASQRSNLLKMPRYLYAGSSNLSSRSSTPIKSGDSSPHQNYRGKLRGKVNKSKNLFQNNFQEYEYNLHDLGPSSSEDESDAYQDEDIYETGNVSDFSCDSDNASVYSHSSFSTISSANAAPIRRRLIRRPHTPVFLQDRQFPPLVLPKSSEDLLMPNKHLMQVLGIYEILRHFRHNLRLTPFRFEDFCVALSAEEQCILISEIHIMLLKAILREEDSMTTLFGPLDLRDSINIHLYLIDNMTWPEVLKMYFQSDPEYIHVLDAFEDGDYPYISLENKIRILQLLCDIFLATTPARDEIISEGVIAHDDHCRNCHKLGDLLCCETCPAVYHLACVDPPLADVPTEDWMCAVCKSNQVSGVTDCISEIEKNGLLSRQELLGMDRRGRKFWFMCRRIFM</sequence>
<evidence type="ECO:0000313" key="11">
    <source>
        <dbReference type="EMBL" id="UYV79249.1"/>
    </source>
</evidence>
<dbReference type="PROSITE" id="PS01359">
    <property type="entry name" value="ZF_PHD_1"/>
    <property type="match status" value="1"/>
</dbReference>
<dbReference type="InterPro" id="IPR013083">
    <property type="entry name" value="Znf_RING/FYVE/PHD"/>
</dbReference>
<feature type="region of interest" description="Disordered" evidence="7">
    <location>
        <begin position="1"/>
        <end position="68"/>
    </location>
</feature>
<dbReference type="InterPro" id="IPR019787">
    <property type="entry name" value="Znf_PHD-finger"/>
</dbReference>
<dbReference type="PROSITE" id="PS50827">
    <property type="entry name" value="DDT"/>
    <property type="match status" value="1"/>
</dbReference>
<evidence type="ECO:0000256" key="1">
    <source>
        <dbReference type="ARBA" id="ARBA00004123"/>
    </source>
</evidence>
<comment type="subcellular location">
    <subcellularLocation>
        <location evidence="1">Nucleus</location>
    </subcellularLocation>
</comment>
<feature type="domain" description="PHD-type" evidence="8">
    <location>
        <begin position="323"/>
        <end position="370"/>
    </location>
</feature>
<dbReference type="EMBL" id="CP092879">
    <property type="protein sequence ID" value="UYV79249.1"/>
    <property type="molecule type" value="Genomic_DNA"/>
</dbReference>
<dbReference type="InterPro" id="IPR019786">
    <property type="entry name" value="Zinc_finger_PHD-type_CS"/>
</dbReference>
<keyword evidence="5" id="KW-0539">Nucleus</keyword>
<reference evidence="11 12" key="1">
    <citation type="submission" date="2022-01" db="EMBL/GenBank/DDBJ databases">
        <title>A chromosomal length assembly of Cordylochernes scorpioides.</title>
        <authorList>
            <person name="Zeh D."/>
            <person name="Zeh J."/>
        </authorList>
    </citation>
    <scope>NUCLEOTIDE SEQUENCE [LARGE SCALE GENOMIC DNA]</scope>
    <source>
        <strain evidence="11">IN4F17</strain>
        <tissue evidence="11">Whole Body</tissue>
    </source>
</reference>
<feature type="domain" description="DDT" evidence="9">
    <location>
        <begin position="173"/>
        <end position="233"/>
    </location>
</feature>
<dbReference type="PROSITE" id="PS50016">
    <property type="entry name" value="ZF_PHD_2"/>
    <property type="match status" value="1"/>
</dbReference>
<dbReference type="Proteomes" id="UP001235939">
    <property type="component" value="Chromosome 17"/>
</dbReference>
<dbReference type="Pfam" id="PF02791">
    <property type="entry name" value="DDT"/>
    <property type="match status" value="1"/>
</dbReference>
<keyword evidence="4" id="KW-0862">Zinc</keyword>
<keyword evidence="3 6" id="KW-0863">Zinc-finger</keyword>
<dbReference type="PANTHER" id="PTHR45975">
    <property type="entry name" value="NUCLEOSOME-REMODELING FACTOR SUBUNIT BPTF"/>
    <property type="match status" value="1"/>
</dbReference>
<accession>A0ABY6LEZ7</accession>
<evidence type="ECO:0000256" key="6">
    <source>
        <dbReference type="PROSITE-ProRule" id="PRU00146"/>
    </source>
</evidence>
<dbReference type="CDD" id="cd15559">
    <property type="entry name" value="PHD1_BPTF"/>
    <property type="match status" value="1"/>
</dbReference>
<dbReference type="SMART" id="SM00249">
    <property type="entry name" value="PHD"/>
    <property type="match status" value="1"/>
</dbReference>
<evidence type="ECO:0000256" key="5">
    <source>
        <dbReference type="ARBA" id="ARBA00023242"/>
    </source>
</evidence>
<organism evidence="11 12">
    <name type="scientific">Cordylochernes scorpioides</name>
    <dbReference type="NCBI Taxonomy" id="51811"/>
    <lineage>
        <taxon>Eukaryota</taxon>
        <taxon>Metazoa</taxon>
        <taxon>Ecdysozoa</taxon>
        <taxon>Arthropoda</taxon>
        <taxon>Chelicerata</taxon>
        <taxon>Arachnida</taxon>
        <taxon>Pseudoscorpiones</taxon>
        <taxon>Cheliferoidea</taxon>
        <taxon>Chernetidae</taxon>
        <taxon>Cordylochernes</taxon>
    </lineage>
</organism>
<dbReference type="InterPro" id="IPR038028">
    <property type="entry name" value="BPTF"/>
</dbReference>
<dbReference type="InterPro" id="IPR001965">
    <property type="entry name" value="Znf_PHD"/>
</dbReference>
<dbReference type="InterPro" id="IPR011011">
    <property type="entry name" value="Znf_FYVE_PHD"/>
</dbReference>
<evidence type="ECO:0000256" key="7">
    <source>
        <dbReference type="SAM" id="MobiDB-lite"/>
    </source>
</evidence>
<feature type="compositionally biased region" description="Polar residues" evidence="7">
    <location>
        <begin position="34"/>
        <end position="55"/>
    </location>
</feature>
<evidence type="ECO:0000259" key="8">
    <source>
        <dbReference type="PROSITE" id="PS50016"/>
    </source>
</evidence>
<proteinExistence type="predicted"/>
<keyword evidence="2" id="KW-0479">Metal-binding</keyword>
<dbReference type="EMBL" id="CP092879">
    <property type="protein sequence ID" value="UYV79248.1"/>
    <property type="molecule type" value="Genomic_DNA"/>
</dbReference>
<evidence type="ECO:0000313" key="12">
    <source>
        <dbReference type="Proteomes" id="UP001235939"/>
    </source>
</evidence>
<keyword evidence="12" id="KW-1185">Reference proteome</keyword>
<protein>
    <submittedName>
        <fullName evidence="11">BPTF</fullName>
    </submittedName>
</protein>
<feature type="compositionally biased region" description="Basic residues" evidence="7">
    <location>
        <begin position="1"/>
        <end position="14"/>
    </location>
</feature>
<dbReference type="Gene3D" id="3.30.40.10">
    <property type="entry name" value="Zinc/RING finger domain, C3HC4 (zinc finger)"/>
    <property type="match status" value="1"/>
</dbReference>
<dbReference type="SMART" id="SM00571">
    <property type="entry name" value="DDT"/>
    <property type="match status" value="1"/>
</dbReference>